<gene>
    <name evidence="2" type="ORF">WN55_07311</name>
</gene>
<dbReference type="AlphaFoldDB" id="A0A154PRY5"/>
<evidence type="ECO:0000313" key="3">
    <source>
        <dbReference type="Proteomes" id="UP000076502"/>
    </source>
</evidence>
<dbReference type="EMBL" id="KQ435105">
    <property type="protein sequence ID" value="KZC14676.1"/>
    <property type="molecule type" value="Genomic_DNA"/>
</dbReference>
<reference evidence="2 3" key="1">
    <citation type="submission" date="2015-07" db="EMBL/GenBank/DDBJ databases">
        <title>The genome of Dufourea novaeangliae.</title>
        <authorList>
            <person name="Pan H."/>
            <person name="Kapheim K."/>
        </authorList>
    </citation>
    <scope>NUCLEOTIDE SEQUENCE [LARGE SCALE GENOMIC DNA]</scope>
    <source>
        <strain evidence="2">0120121106</strain>
        <tissue evidence="2">Whole body</tissue>
    </source>
</reference>
<protein>
    <submittedName>
        <fullName evidence="2">Uncharacterized protein</fullName>
    </submittedName>
</protein>
<accession>A0A154PRY5</accession>
<feature type="compositionally biased region" description="Basic and acidic residues" evidence="1">
    <location>
        <begin position="85"/>
        <end position="95"/>
    </location>
</feature>
<proteinExistence type="predicted"/>
<sequence length="185" mass="19964">MARRLPSSKSSVVPATRPNPGPRSPPPRRPPPPALSTSQRQFAIHLQQPPAVTATDDFIFHPPPRKISAKGGSADSAGKAKRHQAHESPERERVSLQRLVPPSTGEKSPLLCVVGSPTTYHSTGEQEGDGVKMRMAPKLFSVKGTRFLNPLGIESSNVWVAYVAEETPRGGNYNISYVVKEDGLG</sequence>
<evidence type="ECO:0000256" key="1">
    <source>
        <dbReference type="SAM" id="MobiDB-lite"/>
    </source>
</evidence>
<dbReference type="Proteomes" id="UP000076502">
    <property type="component" value="Unassembled WGS sequence"/>
</dbReference>
<keyword evidence="3" id="KW-1185">Reference proteome</keyword>
<feature type="region of interest" description="Disordered" evidence="1">
    <location>
        <begin position="1"/>
        <end position="129"/>
    </location>
</feature>
<organism evidence="2 3">
    <name type="scientific">Dufourea novaeangliae</name>
    <name type="common">Sweat bee</name>
    <dbReference type="NCBI Taxonomy" id="178035"/>
    <lineage>
        <taxon>Eukaryota</taxon>
        <taxon>Metazoa</taxon>
        <taxon>Ecdysozoa</taxon>
        <taxon>Arthropoda</taxon>
        <taxon>Hexapoda</taxon>
        <taxon>Insecta</taxon>
        <taxon>Pterygota</taxon>
        <taxon>Neoptera</taxon>
        <taxon>Endopterygota</taxon>
        <taxon>Hymenoptera</taxon>
        <taxon>Apocrita</taxon>
        <taxon>Aculeata</taxon>
        <taxon>Apoidea</taxon>
        <taxon>Anthophila</taxon>
        <taxon>Halictidae</taxon>
        <taxon>Rophitinae</taxon>
        <taxon>Dufourea</taxon>
    </lineage>
</organism>
<name>A0A154PRY5_DUFNO</name>
<evidence type="ECO:0000313" key="2">
    <source>
        <dbReference type="EMBL" id="KZC14676.1"/>
    </source>
</evidence>
<feature type="compositionally biased region" description="Polar residues" evidence="1">
    <location>
        <begin position="116"/>
        <end position="125"/>
    </location>
</feature>
<feature type="compositionally biased region" description="Pro residues" evidence="1">
    <location>
        <begin position="17"/>
        <end position="34"/>
    </location>
</feature>